<proteinExistence type="predicted"/>
<dbReference type="RefSeq" id="WP_122926350.1">
    <property type="nucleotide sequence ID" value="NZ_RHHU01000018.1"/>
</dbReference>
<gene>
    <name evidence="1" type="ORF">EDM59_26135</name>
</gene>
<evidence type="ECO:0000313" key="1">
    <source>
        <dbReference type="EMBL" id="RNB79884.1"/>
    </source>
</evidence>
<evidence type="ECO:0000313" key="2">
    <source>
        <dbReference type="Proteomes" id="UP000269573"/>
    </source>
</evidence>
<dbReference type="EMBL" id="RHHU01000018">
    <property type="protein sequence ID" value="RNB79884.1"/>
    <property type="molecule type" value="Genomic_DNA"/>
</dbReference>
<keyword evidence="2" id="KW-1185">Reference proteome</keyword>
<dbReference type="AlphaFoldDB" id="A0A3M8CVW3"/>
<reference evidence="1 2" key="1">
    <citation type="submission" date="2018-10" db="EMBL/GenBank/DDBJ databases">
        <title>Phylogenomics of Brevibacillus.</title>
        <authorList>
            <person name="Dunlap C."/>
        </authorList>
    </citation>
    <scope>NUCLEOTIDE SEQUENCE [LARGE SCALE GENOMIC DNA]</scope>
    <source>
        <strain evidence="1 2">JCM 15774</strain>
    </source>
</reference>
<protein>
    <recommendedName>
        <fullName evidence="3">Formylmethanofuran dehydrogenase subunit E domain-containing protein</fullName>
    </recommendedName>
</protein>
<name>A0A3M8CVW3_9BACL</name>
<sequence>MSVICMRDRKEVLEISYSDVKKYHGSVALMAVAVGYRTLQAAFAELYGEEVPNRKDISIMSGHAGPGFRDVFEFVTRALTRGVYTVNVEYPVAQHDPYRPQSYAYVISTADGKAVEVALRQDFLPPAFYEYLKKGRENAMTEQDEEDFDRLKLELSERAMALSVDELLIVKRIS</sequence>
<evidence type="ECO:0008006" key="3">
    <source>
        <dbReference type="Google" id="ProtNLM"/>
    </source>
</evidence>
<organism evidence="1 2">
    <name type="scientific">Brevibacillus nitrificans</name>
    <dbReference type="NCBI Taxonomy" id="651560"/>
    <lineage>
        <taxon>Bacteria</taxon>
        <taxon>Bacillati</taxon>
        <taxon>Bacillota</taxon>
        <taxon>Bacilli</taxon>
        <taxon>Bacillales</taxon>
        <taxon>Paenibacillaceae</taxon>
        <taxon>Brevibacillus</taxon>
    </lineage>
</organism>
<accession>A0A3M8CVW3</accession>
<dbReference type="Proteomes" id="UP000269573">
    <property type="component" value="Unassembled WGS sequence"/>
</dbReference>
<comment type="caution">
    <text evidence="1">The sequence shown here is derived from an EMBL/GenBank/DDBJ whole genome shotgun (WGS) entry which is preliminary data.</text>
</comment>